<dbReference type="PROSITE" id="PS52035">
    <property type="entry name" value="PEPTIDASE_M14"/>
    <property type="match status" value="1"/>
</dbReference>
<evidence type="ECO:0000313" key="11">
    <source>
        <dbReference type="Proteomes" id="UP000254634"/>
    </source>
</evidence>
<dbReference type="PROSITE" id="PS50847">
    <property type="entry name" value="GRAM_POS_ANCHORING"/>
    <property type="match status" value="1"/>
</dbReference>
<keyword evidence="3 7" id="KW-0732">Signal</keyword>
<evidence type="ECO:0000256" key="4">
    <source>
        <dbReference type="ARBA" id="ARBA00023088"/>
    </source>
</evidence>
<protein>
    <submittedName>
        <fullName evidence="10">LPXTG cell wall surface protein, zinc carboxypeptidase family</fullName>
    </submittedName>
</protein>
<dbReference type="Gene3D" id="3.40.630.10">
    <property type="entry name" value="Zn peptidases"/>
    <property type="match status" value="1"/>
</dbReference>
<dbReference type="GO" id="GO:0008270">
    <property type="term" value="F:zinc ion binding"/>
    <property type="evidence" value="ECO:0007669"/>
    <property type="project" value="InterPro"/>
</dbReference>
<dbReference type="Pfam" id="PF00746">
    <property type="entry name" value="Gram_pos_anchor"/>
    <property type="match status" value="1"/>
</dbReference>
<dbReference type="OrthoDB" id="9758209at2"/>
<dbReference type="SUPFAM" id="SSF53187">
    <property type="entry name" value="Zn-dependent exopeptidases"/>
    <property type="match status" value="1"/>
</dbReference>
<keyword evidence="11" id="KW-1185">Reference proteome</keyword>
<keyword evidence="4" id="KW-0572">Peptidoglycan-anchor</keyword>
<evidence type="ECO:0000256" key="5">
    <source>
        <dbReference type="PROSITE-ProRule" id="PRU01379"/>
    </source>
</evidence>
<name>A0A380KZY1_9STRE</name>
<evidence type="ECO:0000259" key="8">
    <source>
        <dbReference type="PROSITE" id="PS50847"/>
    </source>
</evidence>
<sequence>MEKSSKKKVFNRAISLSAACLLAFLAQTQVSADSQVTTETPANSAGVENTTVTSETALSAQSEETKVSSQVQVQEKEQMPSTEEPPAKMQPTAPESPVESAQKTTVEPSLKEAQPTAPSEESTQVSADAVKSANSVSSSKTVELKESTVYMSEKATITDTVSVGNADTSKIAWTLDGKSVDEWKTWVLKKGDFVGDPFITINSQKVGDDLNVTISLNELFGSDLSRRTPSNIRRTYRHYMGIHQLVGTNEDGTLVLTKSLNFRPYASFRTHDEMLAEIEETKKNAASDRLVTIENIGTSEEKRDIKMAVIAKNQESIDRYLNVTTPMMLNHPDQLLKLLQNNNLDYKLPILINNTHADEQPGIDIITSLFKDFATKNTITYRTTDKDGNAVTATLNIPKLLERFIFLFDFTENPDGDVNNTRTLADGLDPNRDAGYQVHPETQAIVKQINKWNPIALLDIHGFVKDFLIEPATPPHDPNFEYDLFADFALENAKQMGRAGVANSKYDHYIIPKLDYGSGWDDAFSGYTGVYALYHGILGHTIEIPEANEESFKAGFYAVLGSVNYLSSIPKELMAMRLNFYSRGVNKVESPNAEKELVGPNGEVVGRPKGNHDKFFPDYYVIPMTLEKENNSQQAFNMIEYFKRNGVIVKELTQDVDHFKKGDLVIDMAQAKRGFANHILYSGSNESKWEAMYAELVVNFPAMRGFKATAVFNKDVFANKLSDVSHSSAPRTTNVDYKAPYYVIANNSESAVMAVNQAIRNGSKVYLTDDGYIVDTATFVSLLPHYAIYGEALYKQPVGQTLKLKKIYSPSHSYSWAGFNTPTDASLALQGMGFDVVDSVEQADIVVLASKQFDASILGKRPTVVLGGEAMQRLEELGVLPGFDAEQFQNGDDYEGLMKAIVNDKHPLASGYATNDLFYSNSGNWIQGVPAGFTKLMSVAGSNFYIAGWWPGYEGLADKVVAVTGEFKNQPLFIYAGNPTNRLHSVHFYRWVSNAVFGVQLATLNDLPSSEPEVPNPTPQTSSAVTLSVNYHTKAFKQKTLPHTGTNEQVTPMVVGTLLLLAGGVLLKLKRKENE</sequence>
<evidence type="ECO:0000313" key="10">
    <source>
        <dbReference type="EMBL" id="SUN77111.1"/>
    </source>
</evidence>
<feature type="chain" id="PRO_5016755577" evidence="7">
    <location>
        <begin position="33"/>
        <end position="1075"/>
    </location>
</feature>
<keyword evidence="10" id="KW-0121">Carboxypeptidase</keyword>
<dbReference type="GO" id="GO:0004181">
    <property type="term" value="F:metallocarboxypeptidase activity"/>
    <property type="evidence" value="ECO:0007669"/>
    <property type="project" value="InterPro"/>
</dbReference>
<keyword evidence="10" id="KW-0378">Hydrolase</keyword>
<feature type="signal peptide" evidence="7">
    <location>
        <begin position="1"/>
        <end position="32"/>
    </location>
</feature>
<dbReference type="RefSeq" id="WP_018372177.1">
    <property type="nucleotide sequence ID" value="NZ_UHFR01000005.1"/>
</dbReference>
<feature type="domain" description="Peptidase M14" evidence="9">
    <location>
        <begin position="267"/>
        <end position="566"/>
    </location>
</feature>
<feature type="active site" description="Proton donor/acceptor" evidence="5">
    <location>
        <position position="543"/>
    </location>
</feature>
<reference evidence="10" key="1">
    <citation type="submission" date="2018-06" db="EMBL/GenBank/DDBJ databases">
        <authorList>
            <consortium name="Pathogen Informatics"/>
            <person name="Doyle S."/>
        </authorList>
    </citation>
    <scope>NUCLEOTIDE SEQUENCE [LARGE SCALE GENOMIC DNA]</scope>
    <source>
        <strain evidence="10">NCTC13765</strain>
    </source>
</reference>
<dbReference type="GO" id="GO:0006508">
    <property type="term" value="P:proteolysis"/>
    <property type="evidence" value="ECO:0007669"/>
    <property type="project" value="InterPro"/>
</dbReference>
<feature type="domain" description="Gram-positive cocci surface proteins LPxTG" evidence="8">
    <location>
        <begin position="1041"/>
        <end position="1075"/>
    </location>
</feature>
<evidence type="ECO:0000259" key="9">
    <source>
        <dbReference type="PROSITE" id="PS52035"/>
    </source>
</evidence>
<keyword evidence="1" id="KW-0134">Cell wall</keyword>
<evidence type="ECO:0000256" key="7">
    <source>
        <dbReference type="SAM" id="SignalP"/>
    </source>
</evidence>
<feature type="region of interest" description="Disordered" evidence="6">
    <location>
        <begin position="31"/>
        <end position="142"/>
    </location>
</feature>
<keyword evidence="10" id="KW-0645">Protease</keyword>
<dbReference type="InterPro" id="IPR000834">
    <property type="entry name" value="Peptidase_M14"/>
</dbReference>
<evidence type="ECO:0000256" key="1">
    <source>
        <dbReference type="ARBA" id="ARBA00022512"/>
    </source>
</evidence>
<comment type="similarity">
    <text evidence="5">Belongs to the peptidase M14 family.</text>
</comment>
<evidence type="ECO:0000256" key="2">
    <source>
        <dbReference type="ARBA" id="ARBA00022525"/>
    </source>
</evidence>
<dbReference type="STRING" id="1123307.GCA_000380065_01468"/>
<organism evidence="10 11">
    <name type="scientific">Streptococcus massiliensis</name>
    <dbReference type="NCBI Taxonomy" id="313439"/>
    <lineage>
        <taxon>Bacteria</taxon>
        <taxon>Bacillati</taxon>
        <taxon>Bacillota</taxon>
        <taxon>Bacilli</taxon>
        <taxon>Lactobacillales</taxon>
        <taxon>Streptococcaceae</taxon>
        <taxon>Streptococcus</taxon>
    </lineage>
</organism>
<feature type="compositionally biased region" description="Low complexity" evidence="6">
    <location>
        <begin position="125"/>
        <end position="139"/>
    </location>
</feature>
<gene>
    <name evidence="10" type="ORF">NCTC13765_01633</name>
</gene>
<proteinExistence type="inferred from homology"/>
<evidence type="ECO:0000256" key="3">
    <source>
        <dbReference type="ARBA" id="ARBA00022729"/>
    </source>
</evidence>
<dbReference type="EMBL" id="UHFR01000005">
    <property type="protein sequence ID" value="SUN77111.1"/>
    <property type="molecule type" value="Genomic_DNA"/>
</dbReference>
<accession>A0A380KZY1</accession>
<keyword evidence="2" id="KW-0964">Secreted</keyword>
<dbReference type="AlphaFoldDB" id="A0A380KZY1"/>
<evidence type="ECO:0000256" key="6">
    <source>
        <dbReference type="SAM" id="MobiDB-lite"/>
    </source>
</evidence>
<dbReference type="Proteomes" id="UP000254634">
    <property type="component" value="Unassembled WGS sequence"/>
</dbReference>
<dbReference type="NCBIfam" id="TIGR01167">
    <property type="entry name" value="LPXTG_anchor"/>
    <property type="match status" value="1"/>
</dbReference>
<feature type="compositionally biased region" description="Polar residues" evidence="6">
    <location>
        <begin position="31"/>
        <end position="60"/>
    </location>
</feature>
<dbReference type="InterPro" id="IPR019931">
    <property type="entry name" value="LPXTG_anchor"/>
</dbReference>